<dbReference type="Pfam" id="PF07784">
    <property type="entry name" value="DUF1622"/>
    <property type="match status" value="1"/>
</dbReference>
<evidence type="ECO:0000313" key="3">
    <source>
        <dbReference type="Proteomes" id="UP000638188"/>
    </source>
</evidence>
<dbReference type="EMBL" id="BMFF01000006">
    <property type="protein sequence ID" value="GGD07988.1"/>
    <property type="molecule type" value="Genomic_DNA"/>
</dbReference>
<name>A0ABQ1Q097_9GAMM</name>
<organism evidence="2 3">
    <name type="scientific">Halopseudomonas salina</name>
    <dbReference type="NCBI Taxonomy" id="1323744"/>
    <lineage>
        <taxon>Bacteria</taxon>
        <taxon>Pseudomonadati</taxon>
        <taxon>Pseudomonadota</taxon>
        <taxon>Gammaproteobacteria</taxon>
        <taxon>Pseudomonadales</taxon>
        <taxon>Pseudomonadaceae</taxon>
        <taxon>Halopseudomonas</taxon>
    </lineage>
</organism>
<keyword evidence="1" id="KW-0472">Membrane</keyword>
<dbReference type="RefSeq" id="WP_150278732.1">
    <property type="nucleotide sequence ID" value="NZ_BMFF01000006.1"/>
</dbReference>
<comment type="caution">
    <text evidence="2">The sequence shown here is derived from an EMBL/GenBank/DDBJ whole genome shotgun (WGS) entry which is preliminary data.</text>
</comment>
<reference evidence="3" key="1">
    <citation type="journal article" date="2019" name="Int. J. Syst. Evol. Microbiol.">
        <title>The Global Catalogue of Microorganisms (GCM) 10K type strain sequencing project: providing services to taxonomists for standard genome sequencing and annotation.</title>
        <authorList>
            <consortium name="The Broad Institute Genomics Platform"/>
            <consortium name="The Broad Institute Genome Sequencing Center for Infectious Disease"/>
            <person name="Wu L."/>
            <person name="Ma J."/>
        </authorList>
    </citation>
    <scope>NUCLEOTIDE SEQUENCE [LARGE SCALE GENOMIC DNA]</scope>
    <source>
        <strain evidence="3">CGMCC 1.12482</strain>
    </source>
</reference>
<protein>
    <submittedName>
        <fullName evidence="2">Membrane protein</fullName>
    </submittedName>
</protein>
<accession>A0ABQ1Q097</accession>
<dbReference type="Proteomes" id="UP000638188">
    <property type="component" value="Unassembled WGS sequence"/>
</dbReference>
<feature type="transmembrane region" description="Helical" evidence="1">
    <location>
        <begin position="60"/>
        <end position="78"/>
    </location>
</feature>
<keyword evidence="1" id="KW-0812">Transmembrane</keyword>
<evidence type="ECO:0000313" key="2">
    <source>
        <dbReference type="EMBL" id="GGD07988.1"/>
    </source>
</evidence>
<evidence type="ECO:0000256" key="1">
    <source>
        <dbReference type="SAM" id="Phobius"/>
    </source>
</evidence>
<dbReference type="PANTHER" id="PTHR38468:SF1">
    <property type="entry name" value="SLL0939 PROTEIN"/>
    <property type="match status" value="1"/>
</dbReference>
<proteinExistence type="predicted"/>
<dbReference type="InterPro" id="IPR012427">
    <property type="entry name" value="DUF1622"/>
</dbReference>
<feature type="transmembrane region" description="Helical" evidence="1">
    <location>
        <begin position="12"/>
        <end position="39"/>
    </location>
</feature>
<keyword evidence="1" id="KW-1133">Transmembrane helix</keyword>
<keyword evidence="3" id="KW-1185">Reference proteome</keyword>
<dbReference type="PANTHER" id="PTHR38468">
    <property type="entry name" value="SLL0939 PROTEIN"/>
    <property type="match status" value="1"/>
</dbReference>
<sequence length="122" mass="13573">MHDSVILVAQWAVSIIELLGIGIITLTAVYSIAVAGYHIAKQYDARGVFQEVRQRLGRGILLGLEFLVAADIIMTVTVDLTFESVGTLALIVMVRTFLSFTLDVELTGRWPWQPEREKSEPL</sequence>
<gene>
    <name evidence="2" type="ORF">GCM10007418_28790</name>
</gene>